<protein>
    <submittedName>
        <fullName evidence="1">Uncharacterized protein</fullName>
    </submittedName>
</protein>
<dbReference type="Gene3D" id="3.90.640.10">
    <property type="entry name" value="Actin, Chain A, domain 4"/>
    <property type="match status" value="1"/>
</dbReference>
<name>A0A8H6RVC3_9PEZI</name>
<keyword evidence="2" id="KW-1185">Reference proteome</keyword>
<organism evidence="1 2">
    <name type="scientific">Pseudocercospora fuligena</name>
    <dbReference type="NCBI Taxonomy" id="685502"/>
    <lineage>
        <taxon>Eukaryota</taxon>
        <taxon>Fungi</taxon>
        <taxon>Dikarya</taxon>
        <taxon>Ascomycota</taxon>
        <taxon>Pezizomycotina</taxon>
        <taxon>Dothideomycetes</taxon>
        <taxon>Dothideomycetidae</taxon>
        <taxon>Mycosphaerellales</taxon>
        <taxon>Mycosphaerellaceae</taxon>
        <taxon>Pseudocercospora</taxon>
    </lineage>
</organism>
<reference evidence="1" key="1">
    <citation type="submission" date="2020-04" db="EMBL/GenBank/DDBJ databases">
        <title>Draft genome resource of the tomato pathogen Pseudocercospora fuligena.</title>
        <authorList>
            <person name="Zaccaron A."/>
        </authorList>
    </citation>
    <scope>NUCLEOTIDE SEQUENCE</scope>
    <source>
        <strain evidence="1">PF001</strain>
    </source>
</reference>
<dbReference type="Proteomes" id="UP000660729">
    <property type="component" value="Unassembled WGS sequence"/>
</dbReference>
<dbReference type="AlphaFoldDB" id="A0A8H6RVC3"/>
<dbReference type="OrthoDB" id="2394218at2759"/>
<sequence>MAPAWHPDIVVGIDFGMTCTGVAYSMGPEWPEPKTIQRWPGKLGHELRNKVDTAISYDLKSDKLKSWGFLCNPDDESCEFNELFKLYLDPHYEDPTGIAPSIEQAQSWFRDYLQCLHKYINRHFDETVPRYEIKRVEYVFSVPTTWKDPSLIAAMERHIKAAGFGQKTKERASIYFTEAEAAAVYSTRKMEKDEVFLVCDAGGGTTDLNVLKVMSTAQARVGLEPLSWTEGNAVGSTLIDYKARKLLFDRLRPIKDHIPGDLDTTIAKMVDDQFRTFKCSFGVEGMNIPKLFIPIPGLAPNLDFLEVGIESSKLVMTTDELRSIFDEQLEKMFGLIDQQLQIVQNSHPREYISYLVLSGGLGSSPYVQRRARARYENGREVPFRNCQSMRVLLATEPQLAVCHGLVMARTQTIRGGAEIYGKKCSPVSYGILCRERYDPQKHILDDIVGDEYEPEVKWALNQVSWIIRQGEVVDANEGIRQKYRHKLNYSRSDQAQHATILMSTLPPNQLPHSMKRGGCKSVCQIEFVVAKDHLKLKNRHWYNTKPKYYRAEYEVRALVGTGLHFQIWGKDGLLSKDHEEIEVRWQPVEGTAAALRQSRQVQARGDGIYRFQ</sequence>
<dbReference type="CDD" id="cd10170">
    <property type="entry name" value="ASKHA_NBD_HSP70"/>
    <property type="match status" value="1"/>
</dbReference>
<dbReference type="PANTHER" id="PTHR42749">
    <property type="entry name" value="CELL SHAPE-DETERMINING PROTEIN MREB"/>
    <property type="match status" value="1"/>
</dbReference>
<comment type="caution">
    <text evidence="1">The sequence shown here is derived from an EMBL/GenBank/DDBJ whole genome shotgun (WGS) entry which is preliminary data.</text>
</comment>
<dbReference type="InterPro" id="IPR043129">
    <property type="entry name" value="ATPase_NBD"/>
</dbReference>
<accession>A0A8H6RVC3</accession>
<evidence type="ECO:0000313" key="1">
    <source>
        <dbReference type="EMBL" id="KAF7197587.1"/>
    </source>
</evidence>
<proteinExistence type="predicted"/>
<gene>
    <name evidence="1" type="ORF">HII31_01090</name>
</gene>
<dbReference type="PANTHER" id="PTHR42749:SF1">
    <property type="entry name" value="CELL SHAPE-DETERMINING PROTEIN MREB"/>
    <property type="match status" value="1"/>
</dbReference>
<dbReference type="Gene3D" id="3.30.420.40">
    <property type="match status" value="2"/>
</dbReference>
<dbReference type="EMBL" id="JABCIY010000011">
    <property type="protein sequence ID" value="KAF7197587.1"/>
    <property type="molecule type" value="Genomic_DNA"/>
</dbReference>
<dbReference type="SUPFAM" id="SSF53067">
    <property type="entry name" value="Actin-like ATPase domain"/>
    <property type="match status" value="1"/>
</dbReference>
<evidence type="ECO:0000313" key="2">
    <source>
        <dbReference type="Proteomes" id="UP000660729"/>
    </source>
</evidence>